<accession>A0A2I2GGN8</accession>
<dbReference type="Pfam" id="PF07690">
    <property type="entry name" value="MFS_1"/>
    <property type="match status" value="1"/>
</dbReference>
<evidence type="ECO:0000256" key="6">
    <source>
        <dbReference type="ARBA" id="ARBA00037968"/>
    </source>
</evidence>
<dbReference type="RefSeq" id="XP_024707346.1">
    <property type="nucleotide sequence ID" value="XM_024852890.1"/>
</dbReference>
<dbReference type="Gene3D" id="1.20.1250.20">
    <property type="entry name" value="MFS general substrate transporter like domains"/>
    <property type="match status" value="2"/>
</dbReference>
<feature type="transmembrane region" description="Helical" evidence="7">
    <location>
        <begin position="388"/>
        <end position="407"/>
    </location>
</feature>
<evidence type="ECO:0000256" key="5">
    <source>
        <dbReference type="ARBA" id="ARBA00023136"/>
    </source>
</evidence>
<dbReference type="FunFam" id="1.20.1250.20:FF:000065">
    <property type="entry name" value="Putative MFS pantothenate transporter"/>
    <property type="match status" value="1"/>
</dbReference>
<comment type="similarity">
    <text evidence="6">Belongs to the major facilitator superfamily. Allantoate permease family.</text>
</comment>
<dbReference type="PANTHER" id="PTHR43791">
    <property type="entry name" value="PERMEASE-RELATED"/>
    <property type="match status" value="1"/>
</dbReference>
<feature type="transmembrane region" description="Helical" evidence="7">
    <location>
        <begin position="358"/>
        <end position="376"/>
    </location>
</feature>
<dbReference type="Proteomes" id="UP000234275">
    <property type="component" value="Unassembled WGS sequence"/>
</dbReference>
<feature type="transmembrane region" description="Helical" evidence="7">
    <location>
        <begin position="92"/>
        <end position="112"/>
    </location>
</feature>
<feature type="transmembrane region" description="Helical" evidence="7">
    <location>
        <begin position="328"/>
        <end position="346"/>
    </location>
</feature>
<dbReference type="GO" id="GO:0016020">
    <property type="term" value="C:membrane"/>
    <property type="evidence" value="ECO:0007669"/>
    <property type="project" value="UniProtKB-SubCell"/>
</dbReference>
<proteinExistence type="inferred from homology"/>
<comment type="subcellular location">
    <subcellularLocation>
        <location evidence="1">Membrane</location>
        <topology evidence="1">Multi-pass membrane protein</topology>
    </subcellularLocation>
</comment>
<comment type="caution">
    <text evidence="8">The sequence shown here is derived from an EMBL/GenBank/DDBJ whole genome shotgun (WGS) entry which is preliminary data.</text>
</comment>
<keyword evidence="5 7" id="KW-0472">Membrane</keyword>
<sequence length="492" mass="55178">MGTDNVHIGVAAPRDEDISSISREASTWKGYVKSKWERYPDERRMLFKADLCLTLMGFLGTIIKHIDRSNLTNAFVSGMKQDLKLYGNEMNYASTAFSVASILAIWPINIAMTRMNPRYFIPSLELGWSICTFCQAAMRTPTQMYVLRVLVGIFECGHFSAFMYICGAWYKKRELSKRVALINCAVHIGPMYSSYFQSAAYNGLKGVNGMAGWQWAFIIDGVLSLGITLPGFYAILDVPARMKPDHIFSEKELELARARIPKEGNVKQERFTRKQLLRWISTPEIWLLWVISIANGIGGQPTNSIAYWFQAWAEREPGSFTVAQINDYVTPVYAITLVLDLCFAYSSDTWLKGRRWPMLILASSIQAIVCILLATTPVFPHPKTFRWFLYYQTGWLEASSTLFWAWAQDILSGDPGTRAFASGGLNLWSSVFGATIPLAVFKTVDQPGVVGGNWTAVGFCIAGILATSGTAVLEKRKKARRGEGEREREDGV</sequence>
<evidence type="ECO:0000256" key="4">
    <source>
        <dbReference type="ARBA" id="ARBA00022989"/>
    </source>
</evidence>
<gene>
    <name evidence="8" type="ORF">P170DRAFT_471957</name>
</gene>
<keyword evidence="2" id="KW-0813">Transport</keyword>
<keyword evidence="4 7" id="KW-1133">Transmembrane helix</keyword>
<feature type="transmembrane region" description="Helical" evidence="7">
    <location>
        <begin position="144"/>
        <end position="167"/>
    </location>
</feature>
<dbReference type="EMBL" id="MSFO01000002">
    <property type="protein sequence ID" value="PLB52044.1"/>
    <property type="molecule type" value="Genomic_DNA"/>
</dbReference>
<dbReference type="GO" id="GO:0022857">
    <property type="term" value="F:transmembrane transporter activity"/>
    <property type="evidence" value="ECO:0007669"/>
    <property type="project" value="InterPro"/>
</dbReference>
<dbReference type="AlphaFoldDB" id="A0A2I2GGN8"/>
<feature type="transmembrane region" description="Helical" evidence="7">
    <location>
        <begin position="453"/>
        <end position="473"/>
    </location>
</feature>
<dbReference type="InterPro" id="IPR036259">
    <property type="entry name" value="MFS_trans_sf"/>
</dbReference>
<name>A0A2I2GGN8_9EURO</name>
<organism evidence="8 9">
    <name type="scientific">Aspergillus steynii IBT 23096</name>
    <dbReference type="NCBI Taxonomy" id="1392250"/>
    <lineage>
        <taxon>Eukaryota</taxon>
        <taxon>Fungi</taxon>
        <taxon>Dikarya</taxon>
        <taxon>Ascomycota</taxon>
        <taxon>Pezizomycotina</taxon>
        <taxon>Eurotiomycetes</taxon>
        <taxon>Eurotiomycetidae</taxon>
        <taxon>Eurotiales</taxon>
        <taxon>Aspergillaceae</taxon>
        <taxon>Aspergillus</taxon>
        <taxon>Aspergillus subgen. Circumdati</taxon>
    </lineage>
</organism>
<evidence type="ECO:0000256" key="2">
    <source>
        <dbReference type="ARBA" id="ARBA00022448"/>
    </source>
</evidence>
<feature type="transmembrane region" description="Helical" evidence="7">
    <location>
        <begin position="215"/>
        <end position="236"/>
    </location>
</feature>
<keyword evidence="9" id="KW-1185">Reference proteome</keyword>
<evidence type="ECO:0000313" key="8">
    <source>
        <dbReference type="EMBL" id="PLB52044.1"/>
    </source>
</evidence>
<feature type="transmembrane region" description="Helical" evidence="7">
    <location>
        <begin position="179"/>
        <end position="195"/>
    </location>
</feature>
<dbReference type="GeneID" id="36560588"/>
<dbReference type="PANTHER" id="PTHR43791:SF39">
    <property type="entry name" value="TRANSPORTER LIZ1_SEO1, PUTATIVE (AFU_ORTHOLOGUE AFUA_3G00980)-RELATED"/>
    <property type="match status" value="1"/>
</dbReference>
<evidence type="ECO:0000256" key="3">
    <source>
        <dbReference type="ARBA" id="ARBA00022692"/>
    </source>
</evidence>
<evidence type="ECO:0000256" key="7">
    <source>
        <dbReference type="SAM" id="Phobius"/>
    </source>
</evidence>
<keyword evidence="3 7" id="KW-0812">Transmembrane</keyword>
<reference evidence="8 9" key="1">
    <citation type="submission" date="2016-12" db="EMBL/GenBank/DDBJ databases">
        <title>The genomes of Aspergillus section Nigri reveals drivers in fungal speciation.</title>
        <authorList>
            <consortium name="DOE Joint Genome Institute"/>
            <person name="Vesth T.C."/>
            <person name="Nybo J."/>
            <person name="Theobald S."/>
            <person name="Brandl J."/>
            <person name="Frisvad J.C."/>
            <person name="Nielsen K.F."/>
            <person name="Lyhne E.K."/>
            <person name="Kogle M.E."/>
            <person name="Kuo A."/>
            <person name="Riley R."/>
            <person name="Clum A."/>
            <person name="Nolan M."/>
            <person name="Lipzen A."/>
            <person name="Salamov A."/>
            <person name="Henrissat B."/>
            <person name="Wiebenga A."/>
            <person name="De Vries R.P."/>
            <person name="Grigoriev I.V."/>
            <person name="Mortensen U.H."/>
            <person name="Andersen M.R."/>
            <person name="Baker S.E."/>
        </authorList>
    </citation>
    <scope>NUCLEOTIDE SEQUENCE [LARGE SCALE GENOMIC DNA]</scope>
    <source>
        <strain evidence="8 9">IBT 23096</strain>
    </source>
</reference>
<evidence type="ECO:0000256" key="1">
    <source>
        <dbReference type="ARBA" id="ARBA00004141"/>
    </source>
</evidence>
<evidence type="ECO:0000313" key="9">
    <source>
        <dbReference type="Proteomes" id="UP000234275"/>
    </source>
</evidence>
<feature type="transmembrane region" description="Helical" evidence="7">
    <location>
        <begin position="276"/>
        <end position="298"/>
    </location>
</feature>
<dbReference type="VEuPathDB" id="FungiDB:P170DRAFT_471957"/>
<protein>
    <submittedName>
        <fullName evidence="8">MFS general substrate transporter</fullName>
    </submittedName>
</protein>
<dbReference type="InterPro" id="IPR011701">
    <property type="entry name" value="MFS"/>
</dbReference>
<dbReference type="OrthoDB" id="3639251at2759"/>
<feature type="transmembrane region" description="Helical" evidence="7">
    <location>
        <begin position="419"/>
        <end position="441"/>
    </location>
</feature>
<dbReference type="SUPFAM" id="SSF103473">
    <property type="entry name" value="MFS general substrate transporter"/>
    <property type="match status" value="1"/>
</dbReference>